<sequence>LDLYSEDEDDCAFPGKRALISLLSWFDYCDELIKNAHPLIGKLLAKEIKERFYVPVLEPLLLQASEVGILTCTALLIKLVKMTTSESLLSVTVYFLLGDATAKETPGEASHKLRHRFIERCDHLSDEISILSLKLFEVLLLKPHEHIINNLVLRNLAPRTYHASSELLATEEYFESDIDTTEDDVSERTDSPMFDDSDLPPLELEAFDDPVLADDFPVEIPDQLFDVEKMENQILEKLAVENQILNNDFEDKGEHKEEEQTVVEVVNHDNFAEEVAAVEKATKLSPRSQTSSNAASSIASGSIVMDVTSNASGSVLVEERPGIHAVVNSYLSLVPEYAKSSSAGDSGYDTYLRDAHRQFRECSVQCLRWEWPTYPKPVDKIDYSHAFYEGVFLKVLFDKLSQLLDQPYEVNLQLTSVMAKLAQFPHPHTHEFMLDPYLRLEPGCRSLYTVLCRLVSDLKSRVKAMPHFQIQCIQVRKQLTEMTEEESSSYIELMEGVIVLEEFCKELAAIAFVKAHAESGRI</sequence>
<feature type="non-terminal residue" evidence="4">
    <location>
        <position position="1"/>
    </location>
</feature>
<dbReference type="Pfam" id="PF19311">
    <property type="entry name" value="KELAA"/>
    <property type="match status" value="1"/>
</dbReference>
<dbReference type="Proteomes" id="UP000694865">
    <property type="component" value="Unplaced"/>
</dbReference>
<organism evidence="3 4">
    <name type="scientific">Saccoglossus kowalevskii</name>
    <name type="common">Acorn worm</name>
    <dbReference type="NCBI Taxonomy" id="10224"/>
    <lineage>
        <taxon>Eukaryota</taxon>
        <taxon>Metazoa</taxon>
        <taxon>Hemichordata</taxon>
        <taxon>Enteropneusta</taxon>
        <taxon>Harrimaniidae</taxon>
        <taxon>Saccoglossus</taxon>
    </lineage>
</organism>
<accession>A0ABM0M470</accession>
<dbReference type="PANTHER" id="PTHR21705:SF12">
    <property type="entry name" value="FHF COMPLEX SUBUNIT HOOK-INTERACTING PROTEIN C-TERMINAL DOMAIN-CONTAINING PROTEIN"/>
    <property type="match status" value="1"/>
</dbReference>
<evidence type="ECO:0000313" key="4">
    <source>
        <dbReference type="RefSeq" id="XP_006814811.1"/>
    </source>
</evidence>
<feature type="domain" description="FHF complex subunit HOOK-interacting protein C-terminal" evidence="2">
    <location>
        <begin position="389"/>
        <end position="480"/>
    </location>
</feature>
<dbReference type="InterPro" id="IPR045669">
    <property type="entry name" value="FHIP_C"/>
</dbReference>
<gene>
    <name evidence="4" type="primary">LOC102805719</name>
</gene>
<dbReference type="PANTHER" id="PTHR21705">
    <property type="entry name" value="RAI16 PROTEIN-RELATED"/>
    <property type="match status" value="1"/>
</dbReference>
<keyword evidence="3" id="KW-1185">Reference proteome</keyword>
<evidence type="ECO:0000256" key="1">
    <source>
        <dbReference type="ARBA" id="ARBA00024336"/>
    </source>
</evidence>
<dbReference type="InterPro" id="IPR045668">
    <property type="entry name" value="FHIP_KELAA_motif"/>
</dbReference>
<dbReference type="Pfam" id="PF10257">
    <property type="entry name" value="RAI16-like"/>
    <property type="match status" value="1"/>
</dbReference>
<dbReference type="Pfam" id="PF19314">
    <property type="entry name" value="DUF5917"/>
    <property type="match status" value="1"/>
</dbReference>
<reference evidence="4" key="1">
    <citation type="submission" date="2025-08" db="UniProtKB">
        <authorList>
            <consortium name="RefSeq"/>
        </authorList>
    </citation>
    <scope>IDENTIFICATION</scope>
    <source>
        <tissue evidence="4">Testes</tissue>
    </source>
</reference>
<evidence type="ECO:0000259" key="2">
    <source>
        <dbReference type="Pfam" id="PF19314"/>
    </source>
</evidence>
<proteinExistence type="inferred from homology"/>
<protein>
    <submittedName>
        <fullName evidence="4">Protein FAM160B1-like</fullName>
    </submittedName>
</protein>
<dbReference type="RefSeq" id="XP_006814811.1">
    <property type="nucleotide sequence ID" value="XM_006814748.1"/>
</dbReference>
<name>A0ABM0M470_SACKO</name>
<dbReference type="InterPro" id="IPR019384">
    <property type="entry name" value="FHIP"/>
</dbReference>
<comment type="similarity">
    <text evidence="1">Belongs to the FHIP family.</text>
</comment>
<evidence type="ECO:0000313" key="3">
    <source>
        <dbReference type="Proteomes" id="UP000694865"/>
    </source>
</evidence>
<dbReference type="GeneID" id="102805719"/>